<dbReference type="PROSITE" id="PS50157">
    <property type="entry name" value="ZINC_FINGER_C2H2_2"/>
    <property type="match status" value="4"/>
</dbReference>
<feature type="domain" description="C2H2-type" evidence="10">
    <location>
        <begin position="267"/>
        <end position="292"/>
    </location>
</feature>
<keyword evidence="12" id="KW-1185">Reference proteome</keyword>
<dbReference type="InterPro" id="IPR050527">
    <property type="entry name" value="Snail/Krueppel_Znf"/>
</dbReference>
<dbReference type="VEuPathDB" id="VectorBase:LOC119168323"/>
<dbReference type="EMBL" id="JABSTU010004353">
    <property type="protein sequence ID" value="KAH7964003.1"/>
    <property type="molecule type" value="Genomic_DNA"/>
</dbReference>
<keyword evidence="6" id="KW-0539">Nucleus</keyword>
<dbReference type="FunFam" id="3.30.160.60:FF:002343">
    <property type="entry name" value="Zinc finger protein 33A"/>
    <property type="match status" value="1"/>
</dbReference>
<evidence type="ECO:0000259" key="10">
    <source>
        <dbReference type="PROSITE" id="PS50157"/>
    </source>
</evidence>
<evidence type="ECO:0000313" key="11">
    <source>
        <dbReference type="EMBL" id="KAH7964003.1"/>
    </source>
</evidence>
<evidence type="ECO:0000256" key="8">
    <source>
        <dbReference type="PROSITE-ProRule" id="PRU00042"/>
    </source>
</evidence>
<evidence type="ECO:0000256" key="2">
    <source>
        <dbReference type="ARBA" id="ARBA00022723"/>
    </source>
</evidence>
<dbReference type="GO" id="GO:0005634">
    <property type="term" value="C:nucleus"/>
    <property type="evidence" value="ECO:0007669"/>
    <property type="project" value="UniProtKB-SubCell"/>
</dbReference>
<feature type="domain" description="C2H2-type" evidence="10">
    <location>
        <begin position="211"/>
        <end position="238"/>
    </location>
</feature>
<dbReference type="AlphaFoldDB" id="A0A9J6CZH7"/>
<dbReference type="FunFam" id="3.30.160.60:FF:000446">
    <property type="entry name" value="Zinc finger protein"/>
    <property type="match status" value="1"/>
</dbReference>
<reference evidence="11" key="2">
    <citation type="submission" date="2021-09" db="EMBL/GenBank/DDBJ databases">
        <authorList>
            <person name="Jia N."/>
            <person name="Wang J."/>
            <person name="Shi W."/>
            <person name="Du L."/>
            <person name="Sun Y."/>
            <person name="Zhan W."/>
            <person name="Jiang J."/>
            <person name="Wang Q."/>
            <person name="Zhang B."/>
            <person name="Ji P."/>
            <person name="Sakyi L.B."/>
            <person name="Cui X."/>
            <person name="Yuan T."/>
            <person name="Jiang B."/>
            <person name="Yang W."/>
            <person name="Lam T.T.-Y."/>
            <person name="Chang Q."/>
            <person name="Ding S."/>
            <person name="Wang X."/>
            <person name="Zhu J."/>
            <person name="Ruan X."/>
            <person name="Zhao L."/>
            <person name="Wei J."/>
            <person name="Que T."/>
            <person name="Du C."/>
            <person name="Cheng J."/>
            <person name="Dai P."/>
            <person name="Han X."/>
            <person name="Huang E."/>
            <person name="Gao Y."/>
            <person name="Liu J."/>
            <person name="Shao H."/>
            <person name="Ye R."/>
            <person name="Li L."/>
            <person name="Wei W."/>
            <person name="Wang X."/>
            <person name="Wang C."/>
            <person name="Huo Q."/>
            <person name="Li W."/>
            <person name="Guo W."/>
            <person name="Chen H."/>
            <person name="Chen S."/>
            <person name="Zhou L."/>
            <person name="Zhou L."/>
            <person name="Ni X."/>
            <person name="Tian J."/>
            <person name="Zhou Y."/>
            <person name="Sheng Y."/>
            <person name="Liu T."/>
            <person name="Pan Y."/>
            <person name="Xia L."/>
            <person name="Li J."/>
            <person name="Zhao F."/>
            <person name="Cao W."/>
        </authorList>
    </citation>
    <scope>NUCLEOTIDE SEQUENCE</scope>
    <source>
        <strain evidence="11">Rmic-2018</strain>
        <tissue evidence="11">Larvae</tissue>
    </source>
</reference>
<keyword evidence="5" id="KW-0862">Zinc</keyword>
<dbReference type="PROSITE" id="PS00028">
    <property type="entry name" value="ZINC_FINGER_C2H2_1"/>
    <property type="match status" value="3"/>
</dbReference>
<dbReference type="Pfam" id="PF00096">
    <property type="entry name" value="zf-C2H2"/>
    <property type="match status" value="3"/>
</dbReference>
<dbReference type="GO" id="GO:0032502">
    <property type="term" value="P:developmental process"/>
    <property type="evidence" value="ECO:0007669"/>
    <property type="project" value="UniProtKB-ARBA"/>
</dbReference>
<feature type="domain" description="C2H2-type" evidence="10">
    <location>
        <begin position="183"/>
        <end position="210"/>
    </location>
</feature>
<dbReference type="GO" id="GO:0008270">
    <property type="term" value="F:zinc ion binding"/>
    <property type="evidence" value="ECO:0007669"/>
    <property type="project" value="UniProtKB-KW"/>
</dbReference>
<feature type="signal peptide" evidence="9">
    <location>
        <begin position="1"/>
        <end position="15"/>
    </location>
</feature>
<keyword evidence="4 8" id="KW-0863">Zinc-finger</keyword>
<accession>A0A9J6CZH7</accession>
<gene>
    <name evidence="11" type="ORF">HPB51_027758</name>
</gene>
<comment type="subcellular location">
    <subcellularLocation>
        <location evidence="1">Nucleus</location>
    </subcellularLocation>
</comment>
<evidence type="ECO:0000256" key="3">
    <source>
        <dbReference type="ARBA" id="ARBA00022737"/>
    </source>
</evidence>
<dbReference type="SMART" id="SM00355">
    <property type="entry name" value="ZnF_C2H2"/>
    <property type="match status" value="4"/>
</dbReference>
<comment type="caution">
    <text evidence="11">The sequence shown here is derived from an EMBL/GenBank/DDBJ whole genome shotgun (WGS) entry which is preliminary data.</text>
</comment>
<feature type="domain" description="C2H2-type" evidence="10">
    <location>
        <begin position="239"/>
        <end position="266"/>
    </location>
</feature>
<keyword evidence="3" id="KW-0677">Repeat</keyword>
<evidence type="ECO:0000256" key="7">
    <source>
        <dbReference type="ARBA" id="ARBA00037948"/>
    </source>
</evidence>
<dbReference type="Proteomes" id="UP000821866">
    <property type="component" value="Unassembled WGS sequence"/>
</dbReference>
<evidence type="ECO:0000256" key="6">
    <source>
        <dbReference type="ARBA" id="ARBA00023242"/>
    </source>
</evidence>
<protein>
    <recommendedName>
        <fullName evidence="10">C2H2-type domain-containing protein</fullName>
    </recommendedName>
</protein>
<dbReference type="PANTHER" id="PTHR24388">
    <property type="entry name" value="ZINC FINGER PROTEIN"/>
    <property type="match status" value="1"/>
</dbReference>
<feature type="chain" id="PRO_5039891079" description="C2H2-type domain-containing protein" evidence="9">
    <location>
        <begin position="16"/>
        <end position="292"/>
    </location>
</feature>
<organism evidence="11 12">
    <name type="scientific">Rhipicephalus microplus</name>
    <name type="common">Cattle tick</name>
    <name type="synonym">Boophilus microplus</name>
    <dbReference type="NCBI Taxonomy" id="6941"/>
    <lineage>
        <taxon>Eukaryota</taxon>
        <taxon>Metazoa</taxon>
        <taxon>Ecdysozoa</taxon>
        <taxon>Arthropoda</taxon>
        <taxon>Chelicerata</taxon>
        <taxon>Arachnida</taxon>
        <taxon>Acari</taxon>
        <taxon>Parasitiformes</taxon>
        <taxon>Ixodida</taxon>
        <taxon>Ixodoidea</taxon>
        <taxon>Ixodidae</taxon>
        <taxon>Rhipicephalinae</taxon>
        <taxon>Rhipicephalus</taxon>
        <taxon>Boophilus</taxon>
    </lineage>
</organism>
<evidence type="ECO:0000256" key="1">
    <source>
        <dbReference type="ARBA" id="ARBA00004123"/>
    </source>
</evidence>
<evidence type="ECO:0000313" key="12">
    <source>
        <dbReference type="Proteomes" id="UP000821866"/>
    </source>
</evidence>
<dbReference type="GO" id="GO:0000981">
    <property type="term" value="F:DNA-binding transcription factor activity, RNA polymerase II-specific"/>
    <property type="evidence" value="ECO:0007669"/>
    <property type="project" value="TreeGrafter"/>
</dbReference>
<dbReference type="Gene3D" id="3.30.160.60">
    <property type="entry name" value="Classic Zinc Finger"/>
    <property type="match status" value="4"/>
</dbReference>
<evidence type="ECO:0000256" key="5">
    <source>
        <dbReference type="ARBA" id="ARBA00022833"/>
    </source>
</evidence>
<keyword evidence="2" id="KW-0479">Metal-binding</keyword>
<proteinExistence type="inferred from homology"/>
<dbReference type="InterPro" id="IPR036236">
    <property type="entry name" value="Znf_C2H2_sf"/>
</dbReference>
<evidence type="ECO:0000256" key="9">
    <source>
        <dbReference type="SAM" id="SignalP"/>
    </source>
</evidence>
<dbReference type="GO" id="GO:0000978">
    <property type="term" value="F:RNA polymerase II cis-regulatory region sequence-specific DNA binding"/>
    <property type="evidence" value="ECO:0007669"/>
    <property type="project" value="TreeGrafter"/>
</dbReference>
<reference evidence="11" key="1">
    <citation type="journal article" date="2020" name="Cell">
        <title>Large-Scale Comparative Analyses of Tick Genomes Elucidate Their Genetic Diversity and Vector Capacities.</title>
        <authorList>
            <consortium name="Tick Genome and Microbiome Consortium (TIGMIC)"/>
            <person name="Jia N."/>
            <person name="Wang J."/>
            <person name="Shi W."/>
            <person name="Du L."/>
            <person name="Sun Y."/>
            <person name="Zhan W."/>
            <person name="Jiang J.F."/>
            <person name="Wang Q."/>
            <person name="Zhang B."/>
            <person name="Ji P."/>
            <person name="Bell-Sakyi L."/>
            <person name="Cui X.M."/>
            <person name="Yuan T.T."/>
            <person name="Jiang B.G."/>
            <person name="Yang W.F."/>
            <person name="Lam T.T."/>
            <person name="Chang Q.C."/>
            <person name="Ding S.J."/>
            <person name="Wang X.J."/>
            <person name="Zhu J.G."/>
            <person name="Ruan X.D."/>
            <person name="Zhao L."/>
            <person name="Wei J.T."/>
            <person name="Ye R.Z."/>
            <person name="Que T.C."/>
            <person name="Du C.H."/>
            <person name="Zhou Y.H."/>
            <person name="Cheng J.X."/>
            <person name="Dai P.F."/>
            <person name="Guo W.B."/>
            <person name="Han X.H."/>
            <person name="Huang E.J."/>
            <person name="Li L.F."/>
            <person name="Wei W."/>
            <person name="Gao Y.C."/>
            <person name="Liu J.Z."/>
            <person name="Shao H.Z."/>
            <person name="Wang X."/>
            <person name="Wang C.C."/>
            <person name="Yang T.C."/>
            <person name="Huo Q.B."/>
            <person name="Li W."/>
            <person name="Chen H.Y."/>
            <person name="Chen S.E."/>
            <person name="Zhou L.G."/>
            <person name="Ni X.B."/>
            <person name="Tian J.H."/>
            <person name="Sheng Y."/>
            <person name="Liu T."/>
            <person name="Pan Y.S."/>
            <person name="Xia L.Y."/>
            <person name="Li J."/>
            <person name="Zhao F."/>
            <person name="Cao W.C."/>
        </authorList>
    </citation>
    <scope>NUCLEOTIDE SEQUENCE</scope>
    <source>
        <strain evidence="11">Rmic-2018</strain>
    </source>
</reference>
<evidence type="ECO:0000256" key="4">
    <source>
        <dbReference type="ARBA" id="ARBA00022771"/>
    </source>
</evidence>
<dbReference type="FunFam" id="3.30.160.60:FF:000202">
    <property type="entry name" value="Zinc finger protein 574"/>
    <property type="match status" value="1"/>
</dbReference>
<dbReference type="SUPFAM" id="SSF57667">
    <property type="entry name" value="beta-beta-alpha zinc fingers"/>
    <property type="match status" value="2"/>
</dbReference>
<sequence>MAVWLVVVSIASCEALDTRSKERSVCSVDFASVDEVFDPTGQEVVGTSLASLLPWLLPGLAEATGVDWFAAGRAALAVPARGAGGSDLATLGMVQVATKGRCGAAPRCTTSAKEALSANEGMPVIVSCRSLSQKVVGDVPGPPSSVTASNFPAKAAVNVLSEDKATCAPPYNTSGKVSCPKTHRCQLCPYVARYPSILAQHVRTHTNERPYKCDVCGLTFKRDHHLLVHQRIHTGEKQYKCSVCSHACVTKFALETHMRRHTGEKPYQCTHCPARFAYNYQLKYHMLQKEHG</sequence>
<dbReference type="PANTHER" id="PTHR24388:SF54">
    <property type="entry name" value="PROTEIN ESCARGOT"/>
    <property type="match status" value="1"/>
</dbReference>
<comment type="similarity">
    <text evidence="7">Belongs to the snail C2H2-type zinc-finger protein family.</text>
</comment>
<name>A0A9J6CZH7_RHIMP</name>
<dbReference type="InterPro" id="IPR013087">
    <property type="entry name" value="Znf_C2H2_type"/>
</dbReference>
<keyword evidence="9" id="KW-0732">Signal</keyword>